<evidence type="ECO:0000313" key="2">
    <source>
        <dbReference type="EMBL" id="KAK4145294.1"/>
    </source>
</evidence>
<accession>A0AAN6V6D1</accession>
<keyword evidence="3" id="KW-1185">Reference proteome</keyword>
<proteinExistence type="predicted"/>
<protein>
    <submittedName>
        <fullName evidence="2">Acyl-CoA N-acyltransferase</fullName>
    </submittedName>
</protein>
<reference evidence="2" key="2">
    <citation type="submission" date="2023-05" db="EMBL/GenBank/DDBJ databases">
        <authorList>
            <consortium name="Lawrence Berkeley National Laboratory"/>
            <person name="Steindorff A."/>
            <person name="Hensen N."/>
            <person name="Bonometti L."/>
            <person name="Westerberg I."/>
            <person name="Brannstrom I.O."/>
            <person name="Guillou S."/>
            <person name="Cros-Aarteil S."/>
            <person name="Calhoun S."/>
            <person name="Haridas S."/>
            <person name="Kuo A."/>
            <person name="Mondo S."/>
            <person name="Pangilinan J."/>
            <person name="Riley R."/>
            <person name="Labutti K."/>
            <person name="Andreopoulos B."/>
            <person name="Lipzen A."/>
            <person name="Chen C."/>
            <person name="Yanf M."/>
            <person name="Daum C."/>
            <person name="Ng V."/>
            <person name="Clum A."/>
            <person name="Ohm R."/>
            <person name="Martin F."/>
            <person name="Silar P."/>
            <person name="Natvig D."/>
            <person name="Lalanne C."/>
            <person name="Gautier V."/>
            <person name="Ament-Velasquez S.L."/>
            <person name="Kruys A."/>
            <person name="Hutchinson M.I."/>
            <person name="Powell A.J."/>
            <person name="Barry K."/>
            <person name="Miller A.N."/>
            <person name="Grigoriev I.V."/>
            <person name="Debuchy R."/>
            <person name="Gladieux P."/>
            <person name="Thoren M.H."/>
            <person name="Johannesson H."/>
        </authorList>
    </citation>
    <scope>NUCLEOTIDE SEQUENCE</scope>
    <source>
        <strain evidence="2">CBS 141.50</strain>
    </source>
</reference>
<dbReference type="PROSITE" id="PS51186">
    <property type="entry name" value="GNAT"/>
    <property type="match status" value="1"/>
</dbReference>
<dbReference type="SUPFAM" id="SSF55729">
    <property type="entry name" value="Acyl-CoA N-acyltransferases (Nat)"/>
    <property type="match status" value="1"/>
</dbReference>
<dbReference type="PANTHER" id="PTHR42791:SF2">
    <property type="entry name" value="N-ACETYLTRANSFERASE DOMAIN-CONTAINING PROTEIN"/>
    <property type="match status" value="1"/>
</dbReference>
<name>A0AAN6V6D1_9PEZI</name>
<dbReference type="CDD" id="cd04301">
    <property type="entry name" value="NAT_SF"/>
    <property type="match status" value="1"/>
</dbReference>
<dbReference type="RefSeq" id="XP_062638665.1">
    <property type="nucleotide sequence ID" value="XM_062780154.1"/>
</dbReference>
<organism evidence="2 3">
    <name type="scientific">Dichotomopilus funicola</name>
    <dbReference type="NCBI Taxonomy" id="1934379"/>
    <lineage>
        <taxon>Eukaryota</taxon>
        <taxon>Fungi</taxon>
        <taxon>Dikarya</taxon>
        <taxon>Ascomycota</taxon>
        <taxon>Pezizomycotina</taxon>
        <taxon>Sordariomycetes</taxon>
        <taxon>Sordariomycetidae</taxon>
        <taxon>Sordariales</taxon>
        <taxon>Chaetomiaceae</taxon>
        <taxon>Dichotomopilus</taxon>
    </lineage>
</organism>
<dbReference type="EMBL" id="MU853570">
    <property type="protein sequence ID" value="KAK4145294.1"/>
    <property type="molecule type" value="Genomic_DNA"/>
</dbReference>
<dbReference type="PANTHER" id="PTHR42791">
    <property type="entry name" value="GNAT FAMILY ACETYLTRANSFERASE"/>
    <property type="match status" value="1"/>
</dbReference>
<comment type="caution">
    <text evidence="2">The sequence shown here is derived from an EMBL/GenBank/DDBJ whole genome shotgun (WGS) entry which is preliminary data.</text>
</comment>
<evidence type="ECO:0000313" key="3">
    <source>
        <dbReference type="Proteomes" id="UP001302676"/>
    </source>
</evidence>
<dbReference type="AlphaFoldDB" id="A0AAN6V6D1"/>
<reference evidence="2" key="1">
    <citation type="journal article" date="2023" name="Mol. Phylogenet. Evol.">
        <title>Genome-scale phylogeny and comparative genomics of the fungal order Sordariales.</title>
        <authorList>
            <person name="Hensen N."/>
            <person name="Bonometti L."/>
            <person name="Westerberg I."/>
            <person name="Brannstrom I.O."/>
            <person name="Guillou S."/>
            <person name="Cros-Aarteil S."/>
            <person name="Calhoun S."/>
            <person name="Haridas S."/>
            <person name="Kuo A."/>
            <person name="Mondo S."/>
            <person name="Pangilinan J."/>
            <person name="Riley R."/>
            <person name="LaButti K."/>
            <person name="Andreopoulos B."/>
            <person name="Lipzen A."/>
            <person name="Chen C."/>
            <person name="Yan M."/>
            <person name="Daum C."/>
            <person name="Ng V."/>
            <person name="Clum A."/>
            <person name="Steindorff A."/>
            <person name="Ohm R.A."/>
            <person name="Martin F."/>
            <person name="Silar P."/>
            <person name="Natvig D.O."/>
            <person name="Lalanne C."/>
            <person name="Gautier V."/>
            <person name="Ament-Velasquez S.L."/>
            <person name="Kruys A."/>
            <person name="Hutchinson M.I."/>
            <person name="Powell A.J."/>
            <person name="Barry K."/>
            <person name="Miller A.N."/>
            <person name="Grigoriev I.V."/>
            <person name="Debuchy R."/>
            <person name="Gladieux P."/>
            <person name="Hiltunen Thoren M."/>
            <person name="Johannesson H."/>
        </authorList>
    </citation>
    <scope>NUCLEOTIDE SEQUENCE</scope>
    <source>
        <strain evidence="2">CBS 141.50</strain>
    </source>
</reference>
<dbReference type="Proteomes" id="UP001302676">
    <property type="component" value="Unassembled WGS sequence"/>
</dbReference>
<dbReference type="InterPro" id="IPR000182">
    <property type="entry name" value="GNAT_dom"/>
</dbReference>
<evidence type="ECO:0000259" key="1">
    <source>
        <dbReference type="PROSITE" id="PS51186"/>
    </source>
</evidence>
<dbReference type="Pfam" id="PF13508">
    <property type="entry name" value="Acetyltransf_7"/>
    <property type="match status" value="1"/>
</dbReference>
<dbReference type="InterPro" id="IPR052523">
    <property type="entry name" value="Trichothecene_AcTrans"/>
</dbReference>
<dbReference type="GeneID" id="87816767"/>
<gene>
    <name evidence="2" type="ORF">C8A04DRAFT_27054</name>
</gene>
<sequence>MGGGEFPPDRRLTLRKATLADLDDLTTVAQAGFPDDPEFDYRFPFRHEFPEDNRYWVHQEYREYLEQPDKYAVVVITAEDNDNRPVALSVWDLNVTIPHQGGDLGIPDDDSRVPRRHDANPSHFREFARRMTQGFQDFFGALGHDQIHLWLLCTSPAFRRRGAGTQLCRWGINLAAHQGVHTTVLASPMGKKLYEQLGFVLNGSFIIQVEGEEAKLEIWALKKEK</sequence>
<feature type="domain" description="N-acetyltransferase" evidence="1">
    <location>
        <begin position="12"/>
        <end position="225"/>
    </location>
</feature>
<dbReference type="Gene3D" id="3.40.630.30">
    <property type="match status" value="1"/>
</dbReference>
<dbReference type="InterPro" id="IPR016181">
    <property type="entry name" value="Acyl_CoA_acyltransferase"/>
</dbReference>
<dbReference type="GO" id="GO:0016747">
    <property type="term" value="F:acyltransferase activity, transferring groups other than amino-acyl groups"/>
    <property type="evidence" value="ECO:0007669"/>
    <property type="project" value="InterPro"/>
</dbReference>